<comment type="caution">
    <text evidence="1">The sequence shown here is derived from an EMBL/GenBank/DDBJ whole genome shotgun (WGS) entry which is preliminary data.</text>
</comment>
<organism evidence="1 2">
    <name type="scientific">Danaus chrysippus</name>
    <name type="common">African queen</name>
    <dbReference type="NCBI Taxonomy" id="151541"/>
    <lineage>
        <taxon>Eukaryota</taxon>
        <taxon>Metazoa</taxon>
        <taxon>Ecdysozoa</taxon>
        <taxon>Arthropoda</taxon>
        <taxon>Hexapoda</taxon>
        <taxon>Insecta</taxon>
        <taxon>Pterygota</taxon>
        <taxon>Neoptera</taxon>
        <taxon>Endopterygota</taxon>
        <taxon>Lepidoptera</taxon>
        <taxon>Glossata</taxon>
        <taxon>Ditrysia</taxon>
        <taxon>Papilionoidea</taxon>
        <taxon>Nymphalidae</taxon>
        <taxon>Danainae</taxon>
        <taxon>Danaini</taxon>
        <taxon>Danaina</taxon>
        <taxon>Danaus</taxon>
        <taxon>Anosia</taxon>
    </lineage>
</organism>
<dbReference type="Proteomes" id="UP000789524">
    <property type="component" value="Unassembled WGS sequence"/>
</dbReference>
<keyword evidence="2" id="KW-1185">Reference proteome</keyword>
<dbReference type="EMBL" id="CAKASE010000083">
    <property type="protein sequence ID" value="CAG9585521.1"/>
    <property type="molecule type" value="Genomic_DNA"/>
</dbReference>
<dbReference type="OrthoDB" id="10370352at2759"/>
<protein>
    <submittedName>
        <fullName evidence="1">(African queen) hypothetical protein</fullName>
    </submittedName>
</protein>
<evidence type="ECO:0000313" key="1">
    <source>
        <dbReference type="EMBL" id="CAG9585521.1"/>
    </source>
</evidence>
<dbReference type="AlphaFoldDB" id="A0A8J2R8N5"/>
<reference evidence="1" key="1">
    <citation type="submission" date="2021-09" db="EMBL/GenBank/DDBJ databases">
        <authorList>
            <person name="Martin H S."/>
        </authorList>
    </citation>
    <scope>NUCLEOTIDE SEQUENCE</scope>
</reference>
<sequence>MTETKTSLSRLGRVRVDSEHNKGNANFRVYLVSLLLVRADGMYGGEQCGDIGGKKGRNATCIVIAALCVCASRYHVLRARATLTEICTSSTIVSS</sequence>
<accession>A0A8J2R8N5</accession>
<gene>
    <name evidence="1" type="ORF">DCHRY22_LOCUS15918</name>
</gene>
<evidence type="ECO:0000313" key="2">
    <source>
        <dbReference type="Proteomes" id="UP000789524"/>
    </source>
</evidence>
<name>A0A8J2R8N5_9NEOP</name>
<proteinExistence type="predicted"/>